<protein>
    <recommendedName>
        <fullName evidence="3">SynChlorMet cassette protein ScmC</fullName>
    </recommendedName>
</protein>
<reference evidence="1 2" key="1">
    <citation type="submission" date="2021-10" db="EMBL/GenBank/DDBJ databases">
        <title>Anaerobic single-cell dispensing facilitates the cultivation of human gut bacteria.</title>
        <authorList>
            <person name="Afrizal A."/>
        </authorList>
    </citation>
    <scope>NUCLEOTIDE SEQUENCE [LARGE SCALE GENOMIC DNA]</scope>
    <source>
        <strain evidence="1 2">CLA-AA-H200</strain>
    </source>
</reference>
<dbReference type="InterPro" id="IPR027417">
    <property type="entry name" value="P-loop_NTPase"/>
</dbReference>
<evidence type="ECO:0000313" key="1">
    <source>
        <dbReference type="EMBL" id="MCC2255315.1"/>
    </source>
</evidence>
<dbReference type="Proteomes" id="UP001198151">
    <property type="component" value="Unassembled WGS sequence"/>
</dbReference>
<keyword evidence="2" id="KW-1185">Reference proteome</keyword>
<gene>
    <name evidence="1" type="ORF">LKD70_12960</name>
</gene>
<dbReference type="RefSeq" id="WP_227708390.1">
    <property type="nucleotide sequence ID" value="NZ_JAJEQX010000025.1"/>
</dbReference>
<organism evidence="1 2">
    <name type="scientific">Ruminococcus turbiniformis</name>
    <dbReference type="NCBI Taxonomy" id="2881258"/>
    <lineage>
        <taxon>Bacteria</taxon>
        <taxon>Bacillati</taxon>
        <taxon>Bacillota</taxon>
        <taxon>Clostridia</taxon>
        <taxon>Eubacteriales</taxon>
        <taxon>Oscillospiraceae</taxon>
        <taxon>Ruminococcus</taxon>
    </lineage>
</organism>
<dbReference type="SUPFAM" id="SSF53795">
    <property type="entry name" value="PEP carboxykinase-like"/>
    <property type="match status" value="1"/>
</dbReference>
<dbReference type="EMBL" id="JAJEQX010000025">
    <property type="protein sequence ID" value="MCC2255315.1"/>
    <property type="molecule type" value="Genomic_DNA"/>
</dbReference>
<proteinExistence type="predicted"/>
<accession>A0ABS8FZ36</accession>
<name>A0ABS8FZ36_9FIRM</name>
<evidence type="ECO:0000313" key="2">
    <source>
        <dbReference type="Proteomes" id="UP001198151"/>
    </source>
</evidence>
<dbReference type="Gene3D" id="3.40.50.300">
    <property type="entry name" value="P-loop containing nucleotide triphosphate hydrolases"/>
    <property type="match status" value="1"/>
</dbReference>
<comment type="caution">
    <text evidence="1">The sequence shown here is derived from an EMBL/GenBank/DDBJ whole genome shotgun (WGS) entry which is preliminary data.</text>
</comment>
<sequence length="273" mass="31211">MTERYYRIAGKVVKISREKDFPLSMFEKFECQESVPEVTVELWEDQRTFHRWYGVDYYQMEEVHPHLFVSRKFPRVRLAADSEWRRFVIEGAQYGEDGVMEVFLCAFYSYLSGKGGVLVHASCISWRGEGVIFTASSGTGKTTQAELWEKYKNAEILNGDKAVLDCSETGCMLWGTPWKGSSSYAVNEKVPLKAIVVLAQGSKNEIRRLEGDEAVSAFFSHVFFPSWNRLCVTEVMNSLDVLVRQVPVYFLSCLPDKEAVELACRTVWGEGIR</sequence>
<evidence type="ECO:0008006" key="3">
    <source>
        <dbReference type="Google" id="ProtNLM"/>
    </source>
</evidence>